<evidence type="ECO:0000256" key="5">
    <source>
        <dbReference type="SAM" id="MobiDB-lite"/>
    </source>
</evidence>
<dbReference type="InterPro" id="IPR005673">
    <property type="entry name" value="ABC_phos-bd_PstS"/>
</dbReference>
<dbReference type="InterPro" id="IPR050962">
    <property type="entry name" value="Phosphate-bind_PstS"/>
</dbReference>
<protein>
    <recommendedName>
        <fullName evidence="4">Phosphate-binding protein</fullName>
    </recommendedName>
</protein>
<keyword evidence="2 4" id="KW-0813">Transport</keyword>
<dbReference type="CDD" id="cd13565">
    <property type="entry name" value="PBP2_PstS"/>
    <property type="match status" value="1"/>
</dbReference>
<evidence type="ECO:0000256" key="3">
    <source>
        <dbReference type="ARBA" id="ARBA00022592"/>
    </source>
</evidence>
<feature type="chain" id="PRO_5024937379" description="Phosphate-binding protein" evidence="6">
    <location>
        <begin position="24"/>
        <end position="379"/>
    </location>
</feature>
<feature type="compositionally biased region" description="Polar residues" evidence="5">
    <location>
        <begin position="46"/>
        <end position="56"/>
    </location>
</feature>
<feature type="compositionally biased region" description="Low complexity" evidence="5">
    <location>
        <begin position="29"/>
        <end position="45"/>
    </location>
</feature>
<keyword evidence="9" id="KW-1185">Reference proteome</keyword>
<keyword evidence="6" id="KW-0732">Signal</keyword>
<feature type="signal peptide" evidence="6">
    <location>
        <begin position="1"/>
        <end position="23"/>
    </location>
</feature>
<evidence type="ECO:0000256" key="2">
    <source>
        <dbReference type="ARBA" id="ARBA00022448"/>
    </source>
</evidence>
<reference evidence="8 9" key="1">
    <citation type="journal article" date="2019" name="Int. J. Syst. Evol. Microbiol.">
        <title>Bifidobacterium jacchi sp. nov., isolated from the faeces of a baby common marmoset (Callithrix jacchus).</title>
        <authorList>
            <person name="Modesto M."/>
            <person name="Watanabe K."/>
            <person name="Arita M."/>
            <person name="Satti M."/>
            <person name="Oki K."/>
            <person name="Sciavilla P."/>
            <person name="Patavino C."/>
            <person name="Camma C."/>
            <person name="Michelini S."/>
            <person name="Sgorbati B."/>
            <person name="Mattarelli P."/>
        </authorList>
    </citation>
    <scope>NUCLEOTIDE SEQUENCE [LARGE SCALE GENOMIC DNA]</scope>
    <source>
        <strain evidence="8 9">MRM 9.3</strain>
    </source>
</reference>
<dbReference type="PANTHER" id="PTHR42996:SF1">
    <property type="entry name" value="PHOSPHATE-BINDING PROTEIN PSTS"/>
    <property type="match status" value="1"/>
</dbReference>
<dbReference type="InterPro" id="IPR024370">
    <property type="entry name" value="PBP_domain"/>
</dbReference>
<dbReference type="Pfam" id="PF12849">
    <property type="entry name" value="PBP_like_2"/>
    <property type="match status" value="1"/>
</dbReference>
<dbReference type="PROSITE" id="PS51257">
    <property type="entry name" value="PROKAR_LIPOPROTEIN"/>
    <property type="match status" value="1"/>
</dbReference>
<dbReference type="SUPFAM" id="SSF53850">
    <property type="entry name" value="Periplasmic binding protein-like II"/>
    <property type="match status" value="1"/>
</dbReference>
<evidence type="ECO:0000256" key="4">
    <source>
        <dbReference type="PIRNR" id="PIRNR002756"/>
    </source>
</evidence>
<comment type="caution">
    <text evidence="8">The sequence shown here is derived from an EMBL/GenBank/DDBJ whole genome shotgun (WGS) entry which is preliminary data.</text>
</comment>
<comment type="similarity">
    <text evidence="1 4">Belongs to the PstS family.</text>
</comment>
<feature type="region of interest" description="Disordered" evidence="5">
    <location>
        <begin position="29"/>
        <end position="56"/>
    </location>
</feature>
<evidence type="ECO:0000313" key="9">
    <source>
        <dbReference type="Proteomes" id="UP000326336"/>
    </source>
</evidence>
<evidence type="ECO:0000259" key="7">
    <source>
        <dbReference type="Pfam" id="PF12849"/>
    </source>
</evidence>
<dbReference type="Proteomes" id="UP000326336">
    <property type="component" value="Unassembled WGS sequence"/>
</dbReference>
<evidence type="ECO:0000256" key="1">
    <source>
        <dbReference type="ARBA" id="ARBA00008725"/>
    </source>
</evidence>
<accession>A0A5N5RG32</accession>
<dbReference type="EMBL" id="RQSP01000029">
    <property type="protein sequence ID" value="KAB5606244.1"/>
    <property type="molecule type" value="Genomic_DNA"/>
</dbReference>
<dbReference type="Gene3D" id="3.40.190.10">
    <property type="entry name" value="Periplasmic binding protein-like II"/>
    <property type="match status" value="2"/>
</dbReference>
<organism evidence="8 9">
    <name type="scientific">Bifidobacterium jacchi</name>
    <dbReference type="NCBI Taxonomy" id="2490545"/>
    <lineage>
        <taxon>Bacteria</taxon>
        <taxon>Bacillati</taxon>
        <taxon>Actinomycetota</taxon>
        <taxon>Actinomycetes</taxon>
        <taxon>Bifidobacteriales</taxon>
        <taxon>Bifidobacteriaceae</taxon>
        <taxon>Bifidobacterium</taxon>
    </lineage>
</organism>
<dbReference type="OrthoDB" id="9801510at2"/>
<dbReference type="GO" id="GO:0042301">
    <property type="term" value="F:phosphate ion binding"/>
    <property type="evidence" value="ECO:0007669"/>
    <property type="project" value="InterPro"/>
</dbReference>
<proteinExistence type="inferred from homology"/>
<dbReference type="GO" id="GO:0035435">
    <property type="term" value="P:phosphate ion transmembrane transport"/>
    <property type="evidence" value="ECO:0007669"/>
    <property type="project" value="InterPro"/>
</dbReference>
<evidence type="ECO:0000313" key="8">
    <source>
        <dbReference type="EMBL" id="KAB5606244.1"/>
    </source>
</evidence>
<sequence length="379" mass="39717">MRNSMLVRSVAAISSLAMLAALAACGDNTSSNNASSNTNSSDTTTEQVSGTFNGEGATSQESAVQAWISGYTQNNSGATVNYNGTGSGAGVKKFLTGAIQWAGSDAPLKDEEVEKSKAVCANDTTAFEVPVYISAIAIVYNINGVDKSKHIELDAATIAKIFDGKIKYWDDAAITGQGDNKSLNLPHKEITVVHRSDESGTTQDFTSYLQDAGGKDAWPYDPAKAWPNKVGMGANGTSVVATTVQQGDGTIGYIDASKAADFGTVAVKVGDAYVPYSAEATSKVVDASPFDDSAKAPRVVVKLDHQTTEAGAYPVALVSYMVVCPEYKKADDAKFVKSWLTYVTSEDGQQTAAENAGSAPMSDTLRSKVTTSIEAIKTK</sequence>
<name>A0A5N5RG32_9BIFI</name>
<dbReference type="PANTHER" id="PTHR42996">
    <property type="entry name" value="PHOSPHATE-BINDING PROTEIN PSTS"/>
    <property type="match status" value="1"/>
</dbReference>
<feature type="domain" description="PBP" evidence="7">
    <location>
        <begin position="43"/>
        <end position="346"/>
    </location>
</feature>
<dbReference type="RefSeq" id="WP_151917210.1">
    <property type="nucleotide sequence ID" value="NZ_RQSP01000029.1"/>
</dbReference>
<gene>
    <name evidence="8" type="ORF">EHS19_07845</name>
</gene>
<evidence type="ECO:0000256" key="6">
    <source>
        <dbReference type="SAM" id="SignalP"/>
    </source>
</evidence>
<dbReference type="GO" id="GO:0043190">
    <property type="term" value="C:ATP-binding cassette (ABC) transporter complex"/>
    <property type="evidence" value="ECO:0007669"/>
    <property type="project" value="InterPro"/>
</dbReference>
<dbReference type="AlphaFoldDB" id="A0A5N5RG32"/>
<dbReference type="PIRSF" id="PIRSF002756">
    <property type="entry name" value="PstS"/>
    <property type="match status" value="1"/>
</dbReference>
<keyword evidence="3 4" id="KW-0592">Phosphate transport</keyword>